<name>F2D200_HORVV</name>
<organism evidence="1">
    <name type="scientific">Hordeum vulgare subsp. vulgare</name>
    <name type="common">Domesticated barley</name>
    <dbReference type="NCBI Taxonomy" id="112509"/>
    <lineage>
        <taxon>Eukaryota</taxon>
        <taxon>Viridiplantae</taxon>
        <taxon>Streptophyta</taxon>
        <taxon>Embryophyta</taxon>
        <taxon>Tracheophyta</taxon>
        <taxon>Spermatophyta</taxon>
        <taxon>Magnoliopsida</taxon>
        <taxon>Liliopsida</taxon>
        <taxon>Poales</taxon>
        <taxon>Poaceae</taxon>
        <taxon>BOP clade</taxon>
        <taxon>Pooideae</taxon>
        <taxon>Triticodae</taxon>
        <taxon>Triticeae</taxon>
        <taxon>Hordeinae</taxon>
        <taxon>Hordeum</taxon>
    </lineage>
</organism>
<protein>
    <submittedName>
        <fullName evidence="1">Predicted protein</fullName>
    </submittedName>
</protein>
<accession>F2D200</accession>
<sequence length="57" mass="6181">MRLGVRRIEATSRRLALEAMVVPQPCSALGVASADGSVEPLRYERSWPVEMGLALLA</sequence>
<dbReference type="AlphaFoldDB" id="F2D200"/>
<proteinExistence type="evidence at transcript level"/>
<evidence type="ECO:0000313" key="1">
    <source>
        <dbReference type="EMBL" id="BAJ89121.1"/>
    </source>
</evidence>
<reference evidence="1" key="1">
    <citation type="journal article" date="2011" name="Plant Physiol.">
        <title>Comprehensive sequence analysis of 24,783 barley full-length cDNAs derived from 12 clone libraries.</title>
        <authorList>
            <person name="Matsumoto T."/>
            <person name="Tanaka T."/>
            <person name="Sakai H."/>
            <person name="Amano N."/>
            <person name="Kanamori H."/>
            <person name="Kurita K."/>
            <person name="Kikuta A."/>
            <person name="Kamiya K."/>
            <person name="Yamamoto M."/>
            <person name="Ikawa H."/>
            <person name="Fujii N."/>
            <person name="Hori K."/>
            <person name="Itoh T."/>
            <person name="Sato K."/>
        </authorList>
    </citation>
    <scope>NUCLEOTIDE SEQUENCE</scope>
    <source>
        <tissue evidence="1">Shoot</tissue>
    </source>
</reference>
<dbReference type="EMBL" id="AK357907">
    <property type="protein sequence ID" value="BAJ89121.1"/>
    <property type="molecule type" value="mRNA"/>
</dbReference>